<dbReference type="HOGENOM" id="CLU_1391171_0_0_1"/>
<dbReference type="eggNOG" id="KOG0017">
    <property type="taxonomic scope" value="Eukaryota"/>
</dbReference>
<accession>I2FPM3</accession>
<dbReference type="OrthoDB" id="4356562at2759"/>
<dbReference type="PANTHER" id="PTHR11439">
    <property type="entry name" value="GAG-POL-RELATED RETROTRANSPOSON"/>
    <property type="match status" value="1"/>
</dbReference>
<dbReference type="EMBL" id="CAGI01000138">
    <property type="protein sequence ID" value="CCF48866.1"/>
    <property type="molecule type" value="Genomic_DNA"/>
</dbReference>
<evidence type="ECO:0000259" key="1">
    <source>
        <dbReference type="Pfam" id="PF07727"/>
    </source>
</evidence>
<dbReference type="Pfam" id="PF07727">
    <property type="entry name" value="RVT_2"/>
    <property type="match status" value="1"/>
</dbReference>
<proteinExistence type="predicted"/>
<feature type="domain" description="Reverse transcriptase Ty1/copia-type" evidence="1">
    <location>
        <begin position="16"/>
        <end position="94"/>
    </location>
</feature>
<dbReference type="AlphaFoldDB" id="I2FPM3"/>
<comment type="caution">
    <text evidence="2">The sequence shown here is derived from an EMBL/GenBank/DDBJ whole genome shotgun (WGS) entry which is preliminary data.</text>
</comment>
<name>I2FPM3_USTHO</name>
<evidence type="ECO:0000313" key="3">
    <source>
        <dbReference type="Proteomes" id="UP000006174"/>
    </source>
</evidence>
<evidence type="ECO:0000313" key="2">
    <source>
        <dbReference type="EMBL" id="CCF48866.1"/>
    </source>
</evidence>
<protein>
    <recommendedName>
        <fullName evidence="1">Reverse transcriptase Ty1/copia-type domain-containing protein</fullName>
    </recommendedName>
</protein>
<sequence>MHVQIPPTFERKETKVYVDDLLIIGATASWVQSIQQQLSSMFSITNQGNVSHIIRLNVHYNQEAWMLLINQSGYIEGVIAKFRMDQAWVVMTPATESINSLKPQEGDSASTKEIQQYTSLVGSLLWITQGTRPNITFAVSRCAQFVANPSREHLVATKHVLRYLKGMMEVSLSMGTLGGKQLLSGWVDSDWAGSHNCRRSTTGASNSSQGIAVDLNVPMRTGTAGVKDNQNTCECQNIKHLLS</sequence>
<keyword evidence="3" id="KW-1185">Reference proteome</keyword>
<dbReference type="PANTHER" id="PTHR11439:SF463">
    <property type="entry name" value="REVERSE TRANSCRIPTASE TY1_COPIA-TYPE DOMAIN-CONTAINING PROTEIN"/>
    <property type="match status" value="1"/>
</dbReference>
<gene>
    <name evidence="2" type="ORF">UHOR_13437</name>
</gene>
<dbReference type="Proteomes" id="UP000006174">
    <property type="component" value="Unassembled WGS sequence"/>
</dbReference>
<dbReference type="STRING" id="1128400.I2FPM3"/>
<reference evidence="2 3" key="1">
    <citation type="journal article" date="2012" name="Plant Cell">
        <title>Genome comparison of barley and maize smut fungi reveals targeted loss of RNA silencing components and species-specific presence of transposable elements.</title>
        <authorList>
            <person name="Laurie J.D."/>
            <person name="Ali S."/>
            <person name="Linning R."/>
            <person name="Mannhaupt G."/>
            <person name="Wong P."/>
            <person name="Gueldener U."/>
            <person name="Muensterkoetter M."/>
            <person name="Moore R."/>
            <person name="Kahmann R."/>
            <person name="Bakkeren G."/>
            <person name="Schirawski J."/>
        </authorList>
    </citation>
    <scope>NUCLEOTIDE SEQUENCE [LARGE SCALE GENOMIC DNA]</scope>
    <source>
        <strain evidence="3">Uh4875-4</strain>
    </source>
</reference>
<dbReference type="InterPro" id="IPR013103">
    <property type="entry name" value="RVT_2"/>
</dbReference>
<organism evidence="2 3">
    <name type="scientific">Ustilago hordei</name>
    <name type="common">Barley covered smut fungus</name>
    <dbReference type="NCBI Taxonomy" id="120017"/>
    <lineage>
        <taxon>Eukaryota</taxon>
        <taxon>Fungi</taxon>
        <taxon>Dikarya</taxon>
        <taxon>Basidiomycota</taxon>
        <taxon>Ustilaginomycotina</taxon>
        <taxon>Ustilaginomycetes</taxon>
        <taxon>Ustilaginales</taxon>
        <taxon>Ustilaginaceae</taxon>
        <taxon>Ustilago</taxon>
    </lineage>
</organism>
<dbReference type="OMA" id="RIDPKEY"/>